<dbReference type="InterPro" id="IPR002110">
    <property type="entry name" value="Ankyrin_rpt"/>
</dbReference>
<name>A0AAN6MFZ6_9PEZI</name>
<dbReference type="PROSITE" id="PS50088">
    <property type="entry name" value="ANK_REPEAT"/>
    <property type="match status" value="1"/>
</dbReference>
<feature type="domain" description="GPI inositol-deacylase winged helix" evidence="3">
    <location>
        <begin position="483"/>
        <end position="560"/>
    </location>
</feature>
<evidence type="ECO:0000313" key="5">
    <source>
        <dbReference type="EMBL" id="KAK3899487.1"/>
    </source>
</evidence>
<dbReference type="SUPFAM" id="SSF52540">
    <property type="entry name" value="P-loop containing nucleoside triphosphate hydrolases"/>
    <property type="match status" value="1"/>
</dbReference>
<sequence>MAEPLGLIGVIGVAVQLVQLSTNLGLDWKDAPAEASTLIRELQSLKTVLCETHVNFISNPDFVDAFRGRHSALLSECDPLYDTDTMAVVSACERELKGLLEDLDKKAAGYRLGWERLKGAFQAPNLRGAVEDLHRRCLALNKLLQIDTAAMTASIHREVKEARKEQRQQHHAQSRALEYIRERVDDEDARRERETILDWLCPAGDALQQSDLRRRRQPGTGQWLLDAEEFQTWITTPNKTLFCPGIPGAGKTMLSSIVIDHLTTRFGDQPDVGIAYMYCNFCRHDDQTAEALLANFLKQLAQQLPALPAVVRELYEKYASRSGLKPPVEALSDGLRSVVAEYERVWIVIDALDECQAAERCRARLLDEVLALQSAQGVSANVFATSRPISDVVQRFHGVPSLEIRASREDVESYLRGHMGELADFVARRQDLQDEVVAGVADAADGILISLSSRFLLAKLSFQVLNRTYDETMERINGQLDALRELAMLVLSWITCATRPLIIRELQHALAVEPGDKEFDHDNFPEVDDVVSVCAGLVTVEEESGIIRLVHYTTQEYLERTQNRWFPNAEDDIALRCVTYLSLSNFDSGLCKSFEDLLHRLRSYPLFQYAASSWAHHTKRASTVCDAVLSFLRSEAHSRAASQVMNGHLARPGRHRPLGHYGGLPGLHLAAHFGVTSAVNELLKIDGVDVNASNRSFFGLTPLMVAANNGQLASVQALLAAEGIDHSPIHLAANGGYLGVIRLLIATDQVDVQSPTLRRAQTPFSIALTRGYREIAQALLDTGKINLELENSLAHCRALLVVLI</sequence>
<evidence type="ECO:0000259" key="4">
    <source>
        <dbReference type="Pfam" id="PF24883"/>
    </source>
</evidence>
<dbReference type="PANTHER" id="PTHR10039">
    <property type="entry name" value="AMELOGENIN"/>
    <property type="match status" value="1"/>
</dbReference>
<dbReference type="InterPro" id="IPR056884">
    <property type="entry name" value="NPHP3-like_N"/>
</dbReference>
<dbReference type="InterPro" id="IPR027417">
    <property type="entry name" value="P-loop_NTPase"/>
</dbReference>
<proteinExistence type="predicted"/>
<dbReference type="SUPFAM" id="SSF48403">
    <property type="entry name" value="Ankyrin repeat"/>
    <property type="match status" value="1"/>
</dbReference>
<evidence type="ECO:0000256" key="1">
    <source>
        <dbReference type="ARBA" id="ARBA00022737"/>
    </source>
</evidence>
<comment type="caution">
    <text evidence="5">The sequence shown here is derived from an EMBL/GenBank/DDBJ whole genome shotgun (WGS) entry which is preliminary data.</text>
</comment>
<dbReference type="PANTHER" id="PTHR10039:SF15">
    <property type="entry name" value="NACHT DOMAIN-CONTAINING PROTEIN"/>
    <property type="match status" value="1"/>
</dbReference>
<dbReference type="Pfam" id="PF22939">
    <property type="entry name" value="WHD_GPIID"/>
    <property type="match status" value="1"/>
</dbReference>
<evidence type="ECO:0000313" key="6">
    <source>
        <dbReference type="Proteomes" id="UP001303889"/>
    </source>
</evidence>
<dbReference type="Pfam" id="PF24883">
    <property type="entry name" value="NPHP3_N"/>
    <property type="match status" value="1"/>
</dbReference>
<keyword evidence="2" id="KW-0040">ANK repeat</keyword>
<dbReference type="InterPro" id="IPR054471">
    <property type="entry name" value="GPIID_WHD"/>
</dbReference>
<dbReference type="Gene3D" id="3.40.50.300">
    <property type="entry name" value="P-loop containing nucleotide triphosphate hydrolases"/>
    <property type="match status" value="1"/>
</dbReference>
<evidence type="ECO:0000256" key="2">
    <source>
        <dbReference type="PROSITE-ProRule" id="PRU00023"/>
    </source>
</evidence>
<evidence type="ECO:0000259" key="3">
    <source>
        <dbReference type="Pfam" id="PF22939"/>
    </source>
</evidence>
<reference evidence="5" key="2">
    <citation type="submission" date="2023-05" db="EMBL/GenBank/DDBJ databases">
        <authorList>
            <consortium name="Lawrence Berkeley National Laboratory"/>
            <person name="Steindorff A."/>
            <person name="Hensen N."/>
            <person name="Bonometti L."/>
            <person name="Westerberg I."/>
            <person name="Brannstrom I.O."/>
            <person name="Guillou S."/>
            <person name="Cros-Aarteil S."/>
            <person name="Calhoun S."/>
            <person name="Haridas S."/>
            <person name="Kuo A."/>
            <person name="Mondo S."/>
            <person name="Pangilinan J."/>
            <person name="Riley R."/>
            <person name="Labutti K."/>
            <person name="Andreopoulos B."/>
            <person name="Lipzen A."/>
            <person name="Chen C."/>
            <person name="Yanf M."/>
            <person name="Daum C."/>
            <person name="Ng V."/>
            <person name="Clum A."/>
            <person name="Ohm R."/>
            <person name="Martin F."/>
            <person name="Silar P."/>
            <person name="Natvig D."/>
            <person name="Lalanne C."/>
            <person name="Gautier V."/>
            <person name="Ament-Velasquez S.L."/>
            <person name="Kruys A."/>
            <person name="Hutchinson M.I."/>
            <person name="Powell A.J."/>
            <person name="Barry K."/>
            <person name="Miller A.N."/>
            <person name="Grigoriev I.V."/>
            <person name="Debuchy R."/>
            <person name="Gladieux P."/>
            <person name="Thoren M.H."/>
            <person name="Johannesson H."/>
        </authorList>
    </citation>
    <scope>NUCLEOTIDE SEQUENCE</scope>
    <source>
        <strain evidence="5">CBS 103.79</strain>
    </source>
</reference>
<organism evidence="5 6">
    <name type="scientific">Staphylotrichum tortipilum</name>
    <dbReference type="NCBI Taxonomy" id="2831512"/>
    <lineage>
        <taxon>Eukaryota</taxon>
        <taxon>Fungi</taxon>
        <taxon>Dikarya</taxon>
        <taxon>Ascomycota</taxon>
        <taxon>Pezizomycotina</taxon>
        <taxon>Sordariomycetes</taxon>
        <taxon>Sordariomycetidae</taxon>
        <taxon>Sordariales</taxon>
        <taxon>Chaetomiaceae</taxon>
        <taxon>Staphylotrichum</taxon>
    </lineage>
</organism>
<feature type="domain" description="Nephrocystin 3-like N-terminal" evidence="4">
    <location>
        <begin position="219"/>
        <end position="387"/>
    </location>
</feature>
<keyword evidence="1" id="KW-0677">Repeat</keyword>
<dbReference type="InterPro" id="IPR036770">
    <property type="entry name" value="Ankyrin_rpt-contain_sf"/>
</dbReference>
<protein>
    <recommendedName>
        <fullName evidence="7">Ankyrin repeat protein</fullName>
    </recommendedName>
</protein>
<dbReference type="Proteomes" id="UP001303889">
    <property type="component" value="Unassembled WGS sequence"/>
</dbReference>
<dbReference type="Pfam" id="PF12796">
    <property type="entry name" value="Ank_2"/>
    <property type="match status" value="1"/>
</dbReference>
<evidence type="ECO:0008006" key="7">
    <source>
        <dbReference type="Google" id="ProtNLM"/>
    </source>
</evidence>
<keyword evidence="6" id="KW-1185">Reference proteome</keyword>
<gene>
    <name evidence="5" type="ORF">C8A05DRAFT_46455</name>
</gene>
<feature type="repeat" description="ANK" evidence="2">
    <location>
        <begin position="662"/>
        <end position="695"/>
    </location>
</feature>
<reference evidence="5" key="1">
    <citation type="journal article" date="2023" name="Mol. Phylogenet. Evol.">
        <title>Genome-scale phylogeny and comparative genomics of the fungal order Sordariales.</title>
        <authorList>
            <person name="Hensen N."/>
            <person name="Bonometti L."/>
            <person name="Westerberg I."/>
            <person name="Brannstrom I.O."/>
            <person name="Guillou S."/>
            <person name="Cros-Aarteil S."/>
            <person name="Calhoun S."/>
            <person name="Haridas S."/>
            <person name="Kuo A."/>
            <person name="Mondo S."/>
            <person name="Pangilinan J."/>
            <person name="Riley R."/>
            <person name="LaButti K."/>
            <person name="Andreopoulos B."/>
            <person name="Lipzen A."/>
            <person name="Chen C."/>
            <person name="Yan M."/>
            <person name="Daum C."/>
            <person name="Ng V."/>
            <person name="Clum A."/>
            <person name="Steindorff A."/>
            <person name="Ohm R.A."/>
            <person name="Martin F."/>
            <person name="Silar P."/>
            <person name="Natvig D.O."/>
            <person name="Lalanne C."/>
            <person name="Gautier V."/>
            <person name="Ament-Velasquez S.L."/>
            <person name="Kruys A."/>
            <person name="Hutchinson M.I."/>
            <person name="Powell A.J."/>
            <person name="Barry K."/>
            <person name="Miller A.N."/>
            <person name="Grigoriev I.V."/>
            <person name="Debuchy R."/>
            <person name="Gladieux P."/>
            <person name="Hiltunen Thoren M."/>
            <person name="Johannesson H."/>
        </authorList>
    </citation>
    <scope>NUCLEOTIDE SEQUENCE</scope>
    <source>
        <strain evidence="5">CBS 103.79</strain>
    </source>
</reference>
<dbReference type="EMBL" id="MU855778">
    <property type="protein sequence ID" value="KAK3899487.1"/>
    <property type="molecule type" value="Genomic_DNA"/>
</dbReference>
<dbReference type="SMART" id="SM00248">
    <property type="entry name" value="ANK"/>
    <property type="match status" value="4"/>
</dbReference>
<accession>A0AAN6MFZ6</accession>
<dbReference type="Gene3D" id="1.25.40.20">
    <property type="entry name" value="Ankyrin repeat-containing domain"/>
    <property type="match status" value="2"/>
</dbReference>
<dbReference type="AlphaFoldDB" id="A0AAN6MFZ6"/>